<evidence type="ECO:0000313" key="5">
    <source>
        <dbReference type="EMBL" id="MYN53333.1"/>
    </source>
</evidence>
<evidence type="ECO:0000256" key="2">
    <source>
        <dbReference type="ARBA" id="ARBA00022448"/>
    </source>
</evidence>
<protein>
    <submittedName>
        <fullName evidence="5">ATP-binding cassette domain-containing protein</fullName>
    </submittedName>
</protein>
<dbReference type="GO" id="GO:0016887">
    <property type="term" value="F:ATP hydrolysis activity"/>
    <property type="evidence" value="ECO:0007669"/>
    <property type="project" value="InterPro"/>
</dbReference>
<dbReference type="Gene3D" id="3.40.50.300">
    <property type="entry name" value="P-loop containing nucleotide triphosphate hydrolases"/>
    <property type="match status" value="1"/>
</dbReference>
<evidence type="ECO:0000256" key="1">
    <source>
        <dbReference type="ARBA" id="ARBA00005417"/>
    </source>
</evidence>
<dbReference type="Pfam" id="PF00005">
    <property type="entry name" value="ABC_tran"/>
    <property type="match status" value="1"/>
</dbReference>
<dbReference type="PROSITE" id="PS50893">
    <property type="entry name" value="ABC_TRANSPORTER_2"/>
    <property type="match status" value="1"/>
</dbReference>
<dbReference type="PANTHER" id="PTHR42711">
    <property type="entry name" value="ABC TRANSPORTER ATP-BINDING PROTEIN"/>
    <property type="match status" value="1"/>
</dbReference>
<keyword evidence="2" id="KW-0813">Transport</keyword>
<dbReference type="AlphaFoldDB" id="A0A2I1WIK1"/>
<evidence type="ECO:0000313" key="6">
    <source>
        <dbReference type="Proteomes" id="UP000460132"/>
    </source>
</evidence>
<keyword evidence="3" id="KW-0547">Nucleotide-binding</keyword>
<dbReference type="PANTHER" id="PTHR42711:SF5">
    <property type="entry name" value="ABC TRANSPORTER ATP-BINDING PROTEIN NATA"/>
    <property type="match status" value="1"/>
</dbReference>
<dbReference type="InterPro" id="IPR027417">
    <property type="entry name" value="P-loop_NTPase"/>
</dbReference>
<keyword evidence="4 5" id="KW-0067">ATP-binding</keyword>
<dbReference type="SUPFAM" id="SSF52540">
    <property type="entry name" value="P-loop containing nucleoside triphosphate hydrolases"/>
    <property type="match status" value="1"/>
</dbReference>
<dbReference type="SMART" id="SM00382">
    <property type="entry name" value="AAA"/>
    <property type="match status" value="1"/>
</dbReference>
<dbReference type="GO" id="GO:0005524">
    <property type="term" value="F:ATP binding"/>
    <property type="evidence" value="ECO:0007669"/>
    <property type="project" value="UniProtKB-KW"/>
</dbReference>
<organism evidence="5 6">
    <name type="scientific">Lactobacillus crispatus</name>
    <dbReference type="NCBI Taxonomy" id="47770"/>
    <lineage>
        <taxon>Bacteria</taxon>
        <taxon>Bacillati</taxon>
        <taxon>Bacillota</taxon>
        <taxon>Bacilli</taxon>
        <taxon>Lactobacillales</taxon>
        <taxon>Lactobacillaceae</taxon>
        <taxon>Lactobacillus</taxon>
    </lineage>
</organism>
<dbReference type="InterPro" id="IPR003593">
    <property type="entry name" value="AAA+_ATPase"/>
</dbReference>
<dbReference type="InterPro" id="IPR050763">
    <property type="entry name" value="ABC_transporter_ATP-binding"/>
</dbReference>
<name>A0A2I1WIK1_9LACO</name>
<dbReference type="InterPro" id="IPR003439">
    <property type="entry name" value="ABC_transporter-like_ATP-bd"/>
</dbReference>
<comment type="similarity">
    <text evidence="1">Belongs to the ABC transporter superfamily.</text>
</comment>
<reference evidence="5 6" key="1">
    <citation type="submission" date="2020-01" db="EMBL/GenBank/DDBJ databases">
        <title>Vaginal microbiome of pregnant Indian women: Insights into the genome of dominants Lactobacillus species.</title>
        <authorList>
            <person name="Das B."/>
            <person name="Mehta O."/>
            <person name="Ghosh T.S."/>
            <person name="Kothidar A."/>
            <person name="Gowtham M.R."/>
            <person name="Mitra R."/>
            <person name="Kshetrapal P."/>
            <person name="Wadhwa N."/>
            <person name="Thiruvengadam R."/>
            <person name="Nair G.B."/>
            <person name="Bhatnagar S."/>
            <person name="Pore S."/>
        </authorList>
    </citation>
    <scope>NUCLEOTIDE SEQUENCE [LARGE SCALE GENOMIC DNA]</scope>
    <source>
        <strain evidence="5 6">Indica2</strain>
    </source>
</reference>
<evidence type="ECO:0000256" key="4">
    <source>
        <dbReference type="ARBA" id="ARBA00022840"/>
    </source>
</evidence>
<dbReference type="Proteomes" id="UP000460132">
    <property type="component" value="Unassembled WGS sequence"/>
</dbReference>
<comment type="caution">
    <text evidence="5">The sequence shown here is derived from an EMBL/GenBank/DDBJ whole genome shotgun (WGS) entry which is preliminary data.</text>
</comment>
<dbReference type="EMBL" id="WWFF01000003">
    <property type="protein sequence ID" value="MYN53333.1"/>
    <property type="molecule type" value="Genomic_DNA"/>
</dbReference>
<gene>
    <name evidence="5" type="ORF">GTK63_03160</name>
</gene>
<proteinExistence type="inferred from homology"/>
<sequence>MVSKMTALLTVDKLSKTYQATNKKAVKDISFTVDHSDIVAFLGLNGAGKTTTLKMILNLVSPDHGKVYFEGKEMTNSNLLLLKNTGVLLEGSRNMFWSLSPIENFIYWGGQRGLSRKEAEHNGLQLLKKFGLLDKKDTTITSLSRGMQQIVGVCCAMIAQPKLLILDEPTLGLDLKSAQIVINILKELSADGVGVLITTHQLGFAQKVAQKILLINQGELVFSDNMKESLVRLNKWTILEFTLSQSLTAKEKEKISTYCNLTKKQADRYQLEVKCQNDLPKVLQLLGELPISQVQTKKRNLEDIFEYYTGEE</sequence>
<dbReference type="CDD" id="cd03230">
    <property type="entry name" value="ABC_DR_subfamily_A"/>
    <property type="match status" value="1"/>
</dbReference>
<accession>A0A2I1WIK1</accession>
<evidence type="ECO:0000256" key="3">
    <source>
        <dbReference type="ARBA" id="ARBA00022741"/>
    </source>
</evidence>